<dbReference type="GO" id="GO:1902670">
    <property type="term" value="F:carbon dioxide binding"/>
    <property type="evidence" value="ECO:0007669"/>
    <property type="project" value="TreeGrafter"/>
</dbReference>
<keyword evidence="3" id="KW-1185">Reference proteome</keyword>
<dbReference type="PANTHER" id="PTHR35177">
    <property type="entry name" value="HYDROGENASE MATURATION FACTOR HYBG"/>
    <property type="match status" value="1"/>
</dbReference>
<dbReference type="GO" id="GO:0051604">
    <property type="term" value="P:protein maturation"/>
    <property type="evidence" value="ECO:0007669"/>
    <property type="project" value="TreeGrafter"/>
</dbReference>
<dbReference type="EMBL" id="JABAFA010000005">
    <property type="protein sequence ID" value="NMD98480.1"/>
    <property type="molecule type" value="Genomic_DNA"/>
</dbReference>
<evidence type="ECO:0000313" key="3">
    <source>
        <dbReference type="Proteomes" id="UP000543804"/>
    </source>
</evidence>
<sequence>MCVGIPAKVVSVAHGTAIVDASGARREVSAELLAALDPGDYVMVHAGLAIAKITSDDEAESAALLADTASDGGQR</sequence>
<reference evidence="2 3" key="1">
    <citation type="submission" date="2020-04" db="EMBL/GenBank/DDBJ databases">
        <authorList>
            <person name="Hitch T.C.A."/>
            <person name="Wylensek D."/>
            <person name="Clavel T."/>
        </authorList>
    </citation>
    <scope>NUCLEOTIDE SEQUENCE [LARGE SCALE GENOMIC DNA]</scope>
    <source>
        <strain evidence="2 3">PG-130-P53-12</strain>
    </source>
</reference>
<dbReference type="InterPro" id="IPR001109">
    <property type="entry name" value="Hydrogenase_HupF/HypC"/>
</dbReference>
<dbReference type="InterPro" id="IPR019812">
    <property type="entry name" value="Hydgase_assmbl_chp_CS"/>
</dbReference>
<proteinExistence type="inferred from homology"/>
<protein>
    <submittedName>
        <fullName evidence="2">HypC/HybG/HupF family hydrogenase formation chaperone</fullName>
    </submittedName>
</protein>
<dbReference type="GO" id="GO:0005506">
    <property type="term" value="F:iron ion binding"/>
    <property type="evidence" value="ECO:0007669"/>
    <property type="project" value="TreeGrafter"/>
</dbReference>
<comment type="caution">
    <text evidence="2">The sequence shown here is derived from an EMBL/GenBank/DDBJ whole genome shotgun (WGS) entry which is preliminary data.</text>
</comment>
<dbReference type="AlphaFoldDB" id="A0A848B2R2"/>
<evidence type="ECO:0000313" key="2">
    <source>
        <dbReference type="EMBL" id="NMD98480.1"/>
    </source>
</evidence>
<dbReference type="PRINTS" id="PR00445">
    <property type="entry name" value="HUPFHYPC"/>
</dbReference>
<dbReference type="Pfam" id="PF01455">
    <property type="entry name" value="HupF_HypC"/>
    <property type="match status" value="1"/>
</dbReference>
<evidence type="ECO:0000256" key="1">
    <source>
        <dbReference type="ARBA" id="ARBA00006018"/>
    </source>
</evidence>
<dbReference type="PANTHER" id="PTHR35177:SF2">
    <property type="entry name" value="HYDROGENASE MATURATION FACTOR HYBG"/>
    <property type="match status" value="1"/>
</dbReference>
<organism evidence="2 3">
    <name type="scientific">Selenomonas bovis</name>
    <dbReference type="NCBI Taxonomy" id="416586"/>
    <lineage>
        <taxon>Bacteria</taxon>
        <taxon>Bacillati</taxon>
        <taxon>Bacillota</taxon>
        <taxon>Negativicutes</taxon>
        <taxon>Selenomonadales</taxon>
        <taxon>Selenomonadaceae</taxon>
        <taxon>Selenomonas</taxon>
    </lineage>
</organism>
<dbReference type="PROSITE" id="PS01097">
    <property type="entry name" value="HUPF_HYPC"/>
    <property type="match status" value="1"/>
</dbReference>
<comment type="similarity">
    <text evidence="1">Belongs to the HupF/HypC family.</text>
</comment>
<accession>A0A848B2R2</accession>
<dbReference type="Proteomes" id="UP000543804">
    <property type="component" value="Unassembled WGS sequence"/>
</dbReference>
<gene>
    <name evidence="2" type="ORF">HF878_03145</name>
</gene>
<dbReference type="NCBIfam" id="TIGR00074">
    <property type="entry name" value="hypC_hupF"/>
    <property type="match status" value="1"/>
</dbReference>
<dbReference type="Gene3D" id="2.30.30.140">
    <property type="match status" value="1"/>
</dbReference>
<dbReference type="RefSeq" id="WP_019541616.1">
    <property type="nucleotide sequence ID" value="NZ_DBGAXS010000009.1"/>
</dbReference>
<dbReference type="SUPFAM" id="SSF159127">
    <property type="entry name" value="HupF/HypC-like"/>
    <property type="match status" value="1"/>
</dbReference>
<name>A0A848B2R2_9FIRM</name>